<proteinExistence type="predicted"/>
<dbReference type="EMBL" id="VENC01000003">
    <property type="protein sequence ID" value="MTI97911.1"/>
    <property type="molecule type" value="Genomic_DNA"/>
</dbReference>
<dbReference type="Pfam" id="PF01936">
    <property type="entry name" value="NYN"/>
    <property type="match status" value="1"/>
</dbReference>
<dbReference type="AlphaFoldDB" id="A0A844HYW7"/>
<dbReference type="PANTHER" id="PTHR35811:SF1">
    <property type="entry name" value="HTH OST-TYPE DOMAIN-CONTAINING PROTEIN"/>
    <property type="match status" value="1"/>
</dbReference>
<evidence type="ECO:0000313" key="2">
    <source>
        <dbReference type="EMBL" id="MTI97911.1"/>
    </source>
</evidence>
<comment type="caution">
    <text evidence="2">The sequence shown here is derived from an EMBL/GenBank/DDBJ whole genome shotgun (WGS) entry which is preliminary data.</text>
</comment>
<dbReference type="CDD" id="cd11297">
    <property type="entry name" value="PIN_LabA-like_N_1"/>
    <property type="match status" value="1"/>
</dbReference>
<protein>
    <submittedName>
        <fullName evidence="2">NYN domain-containing protein</fullName>
    </submittedName>
</protein>
<gene>
    <name evidence="2" type="ORF">FH752_04730</name>
</gene>
<accession>A0A844HYW7</accession>
<name>A0A844HYW7_9GAMM</name>
<dbReference type="Gene3D" id="3.40.50.1010">
    <property type="entry name" value="5'-nuclease"/>
    <property type="match status" value="1"/>
</dbReference>
<dbReference type="Proteomes" id="UP000431462">
    <property type="component" value="Unassembled WGS sequence"/>
</dbReference>
<evidence type="ECO:0000313" key="3">
    <source>
        <dbReference type="Proteomes" id="UP000431462"/>
    </source>
</evidence>
<feature type="domain" description="NYN" evidence="1">
    <location>
        <begin position="9"/>
        <end position="94"/>
    </location>
</feature>
<organism evidence="2 3">
    <name type="scientific">Marinobacter adhaerens</name>
    <dbReference type="NCBI Taxonomy" id="1033846"/>
    <lineage>
        <taxon>Bacteria</taxon>
        <taxon>Pseudomonadati</taxon>
        <taxon>Pseudomonadota</taxon>
        <taxon>Gammaproteobacteria</taxon>
        <taxon>Pseudomonadales</taxon>
        <taxon>Marinobacteraceae</taxon>
        <taxon>Marinobacter</taxon>
    </lineage>
</organism>
<sequence>MEELDQHKKIAVLNDADNAQLSKLPLILEELSSHGHVVTKRAYGDWSVDSLKNWKTVLNELAIQPIQKFADTKGRDATDASMIIDAMDLLYSQKLWGQRLLRFVLELGRLFRVKEAIR</sequence>
<dbReference type="InterPro" id="IPR021139">
    <property type="entry name" value="NYN"/>
</dbReference>
<evidence type="ECO:0000259" key="1">
    <source>
        <dbReference type="Pfam" id="PF01936"/>
    </source>
</evidence>
<dbReference type="PANTHER" id="PTHR35811">
    <property type="entry name" value="SLR1870 PROTEIN"/>
    <property type="match status" value="1"/>
</dbReference>
<dbReference type="GO" id="GO:0004540">
    <property type="term" value="F:RNA nuclease activity"/>
    <property type="evidence" value="ECO:0007669"/>
    <property type="project" value="InterPro"/>
</dbReference>
<reference evidence="2 3" key="1">
    <citation type="submission" date="2019-06" db="EMBL/GenBank/DDBJ databases">
        <title>Enrichment of Autotrophic Halophilic Microorganisms from Red Sea Brine Pool Using Microbial Electrosynthesis System.</title>
        <authorList>
            <person name="Alqahtani M.F."/>
            <person name="Bajracharya S."/>
            <person name="Katuri K.P."/>
            <person name="Ali M."/>
            <person name="Saikaly P.E."/>
        </authorList>
    </citation>
    <scope>NUCLEOTIDE SEQUENCE [LARGE SCALE GENOMIC DNA]</scope>
    <source>
        <strain evidence="2">MES15</strain>
    </source>
</reference>